<organism evidence="3 4">
    <name type="scientific">Bursaphelenchus xylophilus</name>
    <name type="common">Pinewood nematode worm</name>
    <name type="synonym">Aphelenchoides xylophilus</name>
    <dbReference type="NCBI Taxonomy" id="6326"/>
    <lineage>
        <taxon>Eukaryota</taxon>
        <taxon>Metazoa</taxon>
        <taxon>Ecdysozoa</taxon>
        <taxon>Nematoda</taxon>
        <taxon>Chromadorea</taxon>
        <taxon>Rhabditida</taxon>
        <taxon>Tylenchina</taxon>
        <taxon>Tylenchomorpha</taxon>
        <taxon>Aphelenchoidea</taxon>
        <taxon>Aphelenchoididae</taxon>
        <taxon>Bursaphelenchus</taxon>
    </lineage>
</organism>
<dbReference type="OrthoDB" id="10263912at2759"/>
<name>A0A7I8XKT3_BURXY</name>
<evidence type="ECO:0000313" key="3">
    <source>
        <dbReference type="EMBL" id="CAD5229723.1"/>
    </source>
</evidence>
<evidence type="ECO:0000313" key="2">
    <source>
        <dbReference type="EMBL" id="CAD5229721.1"/>
    </source>
</evidence>
<dbReference type="EMBL" id="CAJFCV020000005">
    <property type="protein sequence ID" value="CAG9120453.1"/>
    <property type="molecule type" value="Genomic_DNA"/>
</dbReference>
<proteinExistence type="predicted"/>
<gene>
    <name evidence="1" type="ORF">BXYJ_LOCUS10626</name>
    <name evidence="2" type="ORF">BXYJ_LOCUS10629</name>
    <name evidence="3" type="ORF">BXYJ_LOCUS10630</name>
</gene>
<keyword evidence="4" id="KW-1185">Reference proteome</keyword>
<dbReference type="EMBL" id="CAJFDI010000005">
    <property type="protein sequence ID" value="CAD5229723.1"/>
    <property type="molecule type" value="Genomic_DNA"/>
</dbReference>
<dbReference type="Proteomes" id="UP000582659">
    <property type="component" value="Unassembled WGS sequence"/>
</dbReference>
<protein>
    <submittedName>
        <fullName evidence="3">(pine wood nematode) hypothetical protein</fullName>
    </submittedName>
</protein>
<dbReference type="EMBL" id="CAJFDI010000005">
    <property type="protein sequence ID" value="CAD5229715.1"/>
    <property type="molecule type" value="Genomic_DNA"/>
</dbReference>
<dbReference type="EMBL" id="CAJFDI010000005">
    <property type="protein sequence ID" value="CAD5229721.1"/>
    <property type="molecule type" value="Genomic_DNA"/>
</dbReference>
<comment type="caution">
    <text evidence="3">The sequence shown here is derived from an EMBL/GenBank/DDBJ whole genome shotgun (WGS) entry which is preliminary data.</text>
</comment>
<sequence>MEANGADVSSAYSAFWARDWCLCIAARCAWRYCRVFGWCICVRSAPGCVVLSDDARLEDPGFGAGNPGRVEFGWRCAALWRRGFFACRGVDRLGSGGTHVCSPYGVGRCCGVLCVLPGVQSVTHSTRLETRTKEFMTAGRWPWKSESAKECVTTHLPNQLALKMDGARANDLYSAVVETRAISRRILVVVANIQVRSLKTEVEKGSACTVIVRGLADPKAQANAGFEVVALNSLVDCAAFAEREAG</sequence>
<evidence type="ECO:0000313" key="1">
    <source>
        <dbReference type="EMBL" id="CAD5229715.1"/>
    </source>
</evidence>
<evidence type="ECO:0000313" key="4">
    <source>
        <dbReference type="Proteomes" id="UP000659654"/>
    </source>
</evidence>
<accession>A0A7I8XKT3</accession>
<dbReference type="EMBL" id="CAJFCV020000005">
    <property type="protein sequence ID" value="CAG9120447.1"/>
    <property type="molecule type" value="Genomic_DNA"/>
</dbReference>
<dbReference type="EMBL" id="CAJFCV020000005">
    <property type="protein sequence ID" value="CAG9120455.1"/>
    <property type="molecule type" value="Genomic_DNA"/>
</dbReference>
<reference evidence="3" key="1">
    <citation type="submission" date="2020-09" db="EMBL/GenBank/DDBJ databases">
        <authorList>
            <person name="Kikuchi T."/>
        </authorList>
    </citation>
    <scope>NUCLEOTIDE SEQUENCE</scope>
    <source>
        <strain evidence="3">Ka4C1</strain>
    </source>
</reference>
<dbReference type="Proteomes" id="UP000659654">
    <property type="component" value="Unassembled WGS sequence"/>
</dbReference>
<dbReference type="AlphaFoldDB" id="A0A7I8XKT3"/>